<dbReference type="GO" id="GO:0005886">
    <property type="term" value="C:plasma membrane"/>
    <property type="evidence" value="ECO:0007669"/>
    <property type="project" value="TreeGrafter"/>
</dbReference>
<dbReference type="EMBL" id="DWZA01000033">
    <property type="protein sequence ID" value="HJA70699.1"/>
    <property type="molecule type" value="Genomic_DNA"/>
</dbReference>
<dbReference type="Gene3D" id="3.30.450.20">
    <property type="entry name" value="PAS domain"/>
    <property type="match status" value="2"/>
</dbReference>
<evidence type="ECO:0000259" key="1">
    <source>
        <dbReference type="PROSITE" id="PS50887"/>
    </source>
</evidence>
<gene>
    <name evidence="2" type="ORF">IAA07_03840</name>
</gene>
<dbReference type="InterPro" id="IPR013655">
    <property type="entry name" value="PAS_fold_3"/>
</dbReference>
<dbReference type="PANTHER" id="PTHR45138:SF23">
    <property type="entry name" value="SIGNALING PROTEIN"/>
    <property type="match status" value="1"/>
</dbReference>
<dbReference type="Gene3D" id="3.30.70.270">
    <property type="match status" value="1"/>
</dbReference>
<evidence type="ECO:0000313" key="3">
    <source>
        <dbReference type="Proteomes" id="UP000823900"/>
    </source>
</evidence>
<dbReference type="Proteomes" id="UP000823900">
    <property type="component" value="Unassembled WGS sequence"/>
</dbReference>
<organism evidence="2 3">
    <name type="scientific">Candidatus Lachnoclostridium stercoravium</name>
    <dbReference type="NCBI Taxonomy" id="2838633"/>
    <lineage>
        <taxon>Bacteria</taxon>
        <taxon>Bacillati</taxon>
        <taxon>Bacillota</taxon>
        <taxon>Clostridia</taxon>
        <taxon>Lachnospirales</taxon>
        <taxon>Lachnospiraceae</taxon>
    </lineage>
</organism>
<dbReference type="CDD" id="cd01949">
    <property type="entry name" value="GGDEF"/>
    <property type="match status" value="1"/>
</dbReference>
<protein>
    <submittedName>
        <fullName evidence="2">Diguanylate cyclase</fullName>
        <ecNumber evidence="2">2.7.7.65</ecNumber>
    </submittedName>
</protein>
<keyword evidence="2" id="KW-0548">Nucleotidyltransferase</keyword>
<dbReference type="SMART" id="SM00267">
    <property type="entry name" value="GGDEF"/>
    <property type="match status" value="1"/>
</dbReference>
<proteinExistence type="predicted"/>
<dbReference type="EC" id="2.7.7.65" evidence="2"/>
<dbReference type="PANTHER" id="PTHR45138">
    <property type="entry name" value="REGULATORY COMPONENTS OF SENSORY TRANSDUCTION SYSTEM"/>
    <property type="match status" value="1"/>
</dbReference>
<dbReference type="NCBIfam" id="TIGR00229">
    <property type="entry name" value="sensory_box"/>
    <property type="match status" value="1"/>
</dbReference>
<sequence length="421" mass="49748">MEEKLRNILDNIRVNVYVTDVYTHQIIYMNQEMKKNCGEDKPEGKICWKIFHKEQERMCDYCKIPQLLQQQEEDPVICWRRVSEKNGRMYERYDSLIQWDGRLVHLQQCYDITEQARIEEQASRDWLCSVWNRGTGKQMLAQCLEKMEEDGHTYTAVLLDVDNLKGVNDSYGHNEGDFLLKNICQVLQASIRENDFMFRLSGDEFVLVLRDVGKQEGIQLMETWRKETEKLQSQLGKPYEFSFSFGVCHTKEDHIQDVAALIAKADERMYEEKLERRKRYLADEKYSRQFQDLDSTARRDFEYPSELLYDALSGCMDDTIFICNVKTKLFRYPAPFVEEFGLPGEIIEKPVQCWRNTIHPDDWNRFYMAYMEIKEKRKDTMSVEMRIRNKSGVYVPLSVRGRMACGQDGTPGLFAGIIKKL</sequence>
<dbReference type="SUPFAM" id="SSF55785">
    <property type="entry name" value="PYP-like sensor domain (PAS domain)"/>
    <property type="match status" value="2"/>
</dbReference>
<dbReference type="InterPro" id="IPR000160">
    <property type="entry name" value="GGDEF_dom"/>
</dbReference>
<name>A0A9D2HHP5_9FIRM</name>
<dbReference type="GO" id="GO:0052621">
    <property type="term" value="F:diguanylate cyclase activity"/>
    <property type="evidence" value="ECO:0007669"/>
    <property type="project" value="UniProtKB-EC"/>
</dbReference>
<dbReference type="InterPro" id="IPR029787">
    <property type="entry name" value="Nucleotide_cyclase"/>
</dbReference>
<dbReference type="PROSITE" id="PS50887">
    <property type="entry name" value="GGDEF"/>
    <property type="match status" value="1"/>
</dbReference>
<reference evidence="2" key="1">
    <citation type="journal article" date="2021" name="PeerJ">
        <title>Extensive microbial diversity within the chicken gut microbiome revealed by metagenomics and culture.</title>
        <authorList>
            <person name="Gilroy R."/>
            <person name="Ravi A."/>
            <person name="Getino M."/>
            <person name="Pursley I."/>
            <person name="Horton D.L."/>
            <person name="Alikhan N.F."/>
            <person name="Baker D."/>
            <person name="Gharbi K."/>
            <person name="Hall N."/>
            <person name="Watson M."/>
            <person name="Adriaenssens E.M."/>
            <person name="Foster-Nyarko E."/>
            <person name="Jarju S."/>
            <person name="Secka A."/>
            <person name="Antonio M."/>
            <person name="Oren A."/>
            <person name="Chaudhuri R.R."/>
            <person name="La Ragione R."/>
            <person name="Hildebrand F."/>
            <person name="Pallen M.J."/>
        </authorList>
    </citation>
    <scope>NUCLEOTIDE SEQUENCE</scope>
    <source>
        <strain evidence="2">CHK178-16964</strain>
    </source>
</reference>
<dbReference type="NCBIfam" id="TIGR00254">
    <property type="entry name" value="GGDEF"/>
    <property type="match status" value="1"/>
</dbReference>
<dbReference type="GO" id="GO:0043709">
    <property type="term" value="P:cell adhesion involved in single-species biofilm formation"/>
    <property type="evidence" value="ECO:0007669"/>
    <property type="project" value="TreeGrafter"/>
</dbReference>
<dbReference type="AlphaFoldDB" id="A0A9D2HHP5"/>
<dbReference type="InterPro" id="IPR000014">
    <property type="entry name" value="PAS"/>
</dbReference>
<dbReference type="SUPFAM" id="SSF55073">
    <property type="entry name" value="Nucleotide cyclase"/>
    <property type="match status" value="1"/>
</dbReference>
<dbReference type="GO" id="GO:1902201">
    <property type="term" value="P:negative regulation of bacterial-type flagellum-dependent cell motility"/>
    <property type="evidence" value="ECO:0007669"/>
    <property type="project" value="TreeGrafter"/>
</dbReference>
<dbReference type="Pfam" id="PF00990">
    <property type="entry name" value="GGDEF"/>
    <property type="match status" value="1"/>
</dbReference>
<reference evidence="2" key="2">
    <citation type="submission" date="2021-04" db="EMBL/GenBank/DDBJ databases">
        <authorList>
            <person name="Gilroy R."/>
        </authorList>
    </citation>
    <scope>NUCLEOTIDE SEQUENCE</scope>
    <source>
        <strain evidence="2">CHK178-16964</strain>
    </source>
</reference>
<dbReference type="Pfam" id="PF08447">
    <property type="entry name" value="PAS_3"/>
    <property type="match status" value="1"/>
</dbReference>
<accession>A0A9D2HHP5</accession>
<dbReference type="InterPro" id="IPR043128">
    <property type="entry name" value="Rev_trsase/Diguanyl_cyclase"/>
</dbReference>
<dbReference type="InterPro" id="IPR050469">
    <property type="entry name" value="Diguanylate_Cyclase"/>
</dbReference>
<keyword evidence="2" id="KW-0808">Transferase</keyword>
<feature type="domain" description="GGDEF" evidence="1">
    <location>
        <begin position="152"/>
        <end position="285"/>
    </location>
</feature>
<dbReference type="InterPro" id="IPR035965">
    <property type="entry name" value="PAS-like_dom_sf"/>
</dbReference>
<comment type="caution">
    <text evidence="2">The sequence shown here is derived from an EMBL/GenBank/DDBJ whole genome shotgun (WGS) entry which is preliminary data.</text>
</comment>
<evidence type="ECO:0000313" key="2">
    <source>
        <dbReference type="EMBL" id="HJA70699.1"/>
    </source>
</evidence>